<reference evidence="3" key="1">
    <citation type="submission" date="2021-01" db="EMBL/GenBank/DDBJ databases">
        <authorList>
            <person name="Corre E."/>
            <person name="Pelletier E."/>
            <person name="Niang G."/>
            <person name="Scheremetjew M."/>
            <person name="Finn R."/>
            <person name="Kale V."/>
            <person name="Holt S."/>
            <person name="Cochrane G."/>
            <person name="Meng A."/>
            <person name="Brown T."/>
            <person name="Cohen L."/>
        </authorList>
    </citation>
    <scope>NUCLEOTIDE SEQUENCE</scope>
    <source>
        <strain evidence="3">S3</strain>
    </source>
</reference>
<dbReference type="PANTHER" id="PTHR24412">
    <property type="entry name" value="KELCH PROTEIN"/>
    <property type="match status" value="1"/>
</dbReference>
<keyword evidence="1" id="KW-0880">Kelch repeat</keyword>
<name>A0A7S3IGV9_9SPIT</name>
<accession>A0A7S3IGV9</accession>
<evidence type="ECO:0000313" key="3">
    <source>
        <dbReference type="EMBL" id="CAE0323221.1"/>
    </source>
</evidence>
<evidence type="ECO:0000256" key="1">
    <source>
        <dbReference type="ARBA" id="ARBA00022441"/>
    </source>
</evidence>
<dbReference type="Gene3D" id="2.120.10.80">
    <property type="entry name" value="Kelch-type beta propeller"/>
    <property type="match status" value="1"/>
</dbReference>
<dbReference type="SUPFAM" id="SSF117281">
    <property type="entry name" value="Kelch motif"/>
    <property type="match status" value="1"/>
</dbReference>
<gene>
    <name evidence="3" type="ORF">SINC0208_LOCUS3806</name>
    <name evidence="4" type="ORF">SINC0208_LOCUS3807</name>
</gene>
<evidence type="ECO:0000313" key="4">
    <source>
        <dbReference type="EMBL" id="CAE0323222.1"/>
    </source>
</evidence>
<organism evidence="3">
    <name type="scientific">Strombidium inclinatum</name>
    <dbReference type="NCBI Taxonomy" id="197538"/>
    <lineage>
        <taxon>Eukaryota</taxon>
        <taxon>Sar</taxon>
        <taxon>Alveolata</taxon>
        <taxon>Ciliophora</taxon>
        <taxon>Intramacronucleata</taxon>
        <taxon>Spirotrichea</taxon>
        <taxon>Oligotrichia</taxon>
        <taxon>Strombidiidae</taxon>
        <taxon>Strombidium</taxon>
    </lineage>
</organism>
<keyword evidence="2" id="KW-0677">Repeat</keyword>
<dbReference type="AlphaFoldDB" id="A0A7S3IGV9"/>
<dbReference type="PANTHER" id="PTHR24412:SF489">
    <property type="entry name" value="RING FINGER DOMAIN AND KELCH REPEAT-CONTAINING PROTEIN DDB_G0271372"/>
    <property type="match status" value="1"/>
</dbReference>
<evidence type="ECO:0000256" key="2">
    <source>
        <dbReference type="ARBA" id="ARBA00022737"/>
    </source>
</evidence>
<sequence>MINPRSGHQLAHLHRKFEFKTKDFIYAIGSKYPDETSKKCEVYDISKNKWTEICDLDQSRHYHTVTVLDGRYIYVIGGRDSMNETPLESIERLDGFAELSQQKWEPLQHVNTDNKWSPRDTLGSFALNDSEILIFGGDFGWISDCFNLNTKTNEISRLADCPLRKPEEFFRAQPVRYNEKLFVVGCLDKDVHVFSIKAQKWFLLEKWYVDW</sequence>
<protein>
    <submittedName>
        <fullName evidence="3">Uncharacterized protein</fullName>
    </submittedName>
</protein>
<dbReference type="Pfam" id="PF24681">
    <property type="entry name" value="Kelch_KLHDC2_KLHL20_DRC7"/>
    <property type="match status" value="1"/>
</dbReference>
<dbReference type="EMBL" id="HBIH01009351">
    <property type="protein sequence ID" value="CAE0323221.1"/>
    <property type="molecule type" value="Transcribed_RNA"/>
</dbReference>
<proteinExistence type="predicted"/>
<dbReference type="EMBL" id="HBIH01009352">
    <property type="protein sequence ID" value="CAE0323222.1"/>
    <property type="molecule type" value="Transcribed_RNA"/>
</dbReference>
<dbReference type="InterPro" id="IPR015915">
    <property type="entry name" value="Kelch-typ_b-propeller"/>
</dbReference>